<dbReference type="PANTHER" id="PTHR23247:SF2">
    <property type="entry name" value="COILED-COIL DOMAIN-CONTAINING PROTEIN 34"/>
    <property type="match status" value="1"/>
</dbReference>
<reference evidence="4" key="1">
    <citation type="submission" date="2024-04" db="EMBL/GenBank/DDBJ databases">
        <title>Salinicola lusitanus LLJ914,a marine bacterium isolated from the Okinawa Trough.</title>
        <authorList>
            <person name="Li J."/>
        </authorList>
    </citation>
    <scope>NUCLEOTIDE SEQUENCE [LARGE SCALE GENOMIC DNA]</scope>
</reference>
<protein>
    <recommendedName>
        <fullName evidence="2">Coiled-coil domain-containing protein</fullName>
    </recommendedName>
</protein>
<dbReference type="Pfam" id="PF13904">
    <property type="entry name" value="CCDC34"/>
    <property type="match status" value="1"/>
</dbReference>
<name>A0AAW0N4V4_9GOBI</name>
<dbReference type="EMBL" id="JBBPFD010000017">
    <property type="protein sequence ID" value="KAK7891703.1"/>
    <property type="molecule type" value="Genomic_DNA"/>
</dbReference>
<dbReference type="PANTHER" id="PTHR23247">
    <property type="entry name" value="NY-REN-41 ANTIGEN L15 -RELATED"/>
    <property type="match status" value="1"/>
</dbReference>
<feature type="region of interest" description="Disordered" evidence="1">
    <location>
        <begin position="1"/>
        <end position="22"/>
    </location>
</feature>
<keyword evidence="4" id="KW-1185">Reference proteome</keyword>
<accession>A0AAW0N4V4</accession>
<evidence type="ECO:0000256" key="1">
    <source>
        <dbReference type="SAM" id="MobiDB-lite"/>
    </source>
</evidence>
<evidence type="ECO:0000313" key="3">
    <source>
        <dbReference type="EMBL" id="KAK7891703.1"/>
    </source>
</evidence>
<sequence>MANFVLNGFSSTPVKKSSSRARSFHKPVHLDLDVGVLSDSEDTFSLLSPIYHDSFDSGENISQASVQSSPKGRMNTSLSSERCELPKTPSDRMLSPAMPEKVPTSLSAWELWLLNKAKEDRIKLEKRAEEERLLMEKKKQEERDHEQKVAMINQRLQDWLKMKREQEKEEQNLKQRKEQKALVLKMEKQREIELKAQDKYNEWLQKKNQENAEKQKKLKEEAALKEEKERNDAREQKRSLRNG</sequence>
<gene>
    <name evidence="3" type="ORF">WMY93_023666</name>
</gene>
<feature type="compositionally biased region" description="Polar residues" evidence="1">
    <location>
        <begin position="61"/>
        <end position="80"/>
    </location>
</feature>
<comment type="caution">
    <text evidence="3">The sequence shown here is derived from an EMBL/GenBank/DDBJ whole genome shotgun (WGS) entry which is preliminary data.</text>
</comment>
<evidence type="ECO:0000259" key="2">
    <source>
        <dbReference type="Pfam" id="PF13904"/>
    </source>
</evidence>
<organism evidence="3 4">
    <name type="scientific">Mugilogobius chulae</name>
    <name type="common">yellowstripe goby</name>
    <dbReference type="NCBI Taxonomy" id="88201"/>
    <lineage>
        <taxon>Eukaryota</taxon>
        <taxon>Metazoa</taxon>
        <taxon>Chordata</taxon>
        <taxon>Craniata</taxon>
        <taxon>Vertebrata</taxon>
        <taxon>Euteleostomi</taxon>
        <taxon>Actinopterygii</taxon>
        <taxon>Neopterygii</taxon>
        <taxon>Teleostei</taxon>
        <taxon>Neoteleostei</taxon>
        <taxon>Acanthomorphata</taxon>
        <taxon>Gobiaria</taxon>
        <taxon>Gobiiformes</taxon>
        <taxon>Gobioidei</taxon>
        <taxon>Gobiidae</taxon>
        <taxon>Gobionellinae</taxon>
        <taxon>Mugilogobius</taxon>
    </lineage>
</organism>
<dbReference type="InterPro" id="IPR025259">
    <property type="entry name" value="CCDC34/181"/>
</dbReference>
<proteinExistence type="predicted"/>
<feature type="region of interest" description="Disordered" evidence="1">
    <location>
        <begin position="61"/>
        <end position="99"/>
    </location>
</feature>
<evidence type="ECO:0000313" key="4">
    <source>
        <dbReference type="Proteomes" id="UP001460270"/>
    </source>
</evidence>
<dbReference type="AlphaFoldDB" id="A0AAW0N4V4"/>
<dbReference type="Proteomes" id="UP001460270">
    <property type="component" value="Unassembled WGS sequence"/>
</dbReference>
<feature type="region of interest" description="Disordered" evidence="1">
    <location>
        <begin position="205"/>
        <end position="243"/>
    </location>
</feature>
<feature type="domain" description="Coiled-coil" evidence="2">
    <location>
        <begin position="106"/>
        <end position="231"/>
    </location>
</feature>
<dbReference type="InterPro" id="IPR045323">
    <property type="entry name" value="CCDC34"/>
</dbReference>